<dbReference type="Proteomes" id="UP000075714">
    <property type="component" value="Unassembled WGS sequence"/>
</dbReference>
<feature type="domain" description="Dehydrogenase E1 component" evidence="3">
    <location>
        <begin position="132"/>
        <end position="178"/>
    </location>
</feature>
<evidence type="ECO:0000259" key="3">
    <source>
        <dbReference type="Pfam" id="PF00676"/>
    </source>
</evidence>
<dbReference type="PANTHER" id="PTHR43380">
    <property type="entry name" value="2-OXOISOVALERATE DEHYDROGENASE SUBUNIT ALPHA, MITOCHONDRIAL"/>
    <property type="match status" value="1"/>
</dbReference>
<dbReference type="InterPro" id="IPR029061">
    <property type="entry name" value="THDP-binding"/>
</dbReference>
<gene>
    <name evidence="4" type="ORF">GPECTOR_5g227</name>
</gene>
<dbReference type="SUPFAM" id="SSF52518">
    <property type="entry name" value="Thiamin diphosphate-binding fold (THDP-binding)"/>
    <property type="match status" value="1"/>
</dbReference>
<dbReference type="InterPro" id="IPR050771">
    <property type="entry name" value="Alpha-ketoacid_DH_E1_comp"/>
</dbReference>
<dbReference type="GO" id="GO:0016624">
    <property type="term" value="F:oxidoreductase activity, acting on the aldehyde or oxo group of donors, disulfide as acceptor"/>
    <property type="evidence" value="ECO:0007669"/>
    <property type="project" value="InterPro"/>
</dbReference>
<comment type="caution">
    <text evidence="4">The sequence shown here is derived from an EMBL/GenBank/DDBJ whole genome shotgun (WGS) entry which is preliminary data.</text>
</comment>
<organism evidence="4 5">
    <name type="scientific">Gonium pectorale</name>
    <name type="common">Green alga</name>
    <dbReference type="NCBI Taxonomy" id="33097"/>
    <lineage>
        <taxon>Eukaryota</taxon>
        <taxon>Viridiplantae</taxon>
        <taxon>Chlorophyta</taxon>
        <taxon>core chlorophytes</taxon>
        <taxon>Chlorophyceae</taxon>
        <taxon>CS clade</taxon>
        <taxon>Chlamydomonadales</taxon>
        <taxon>Volvocaceae</taxon>
        <taxon>Gonium</taxon>
    </lineage>
</organism>
<keyword evidence="1" id="KW-0560">Oxidoreductase</keyword>
<dbReference type="EMBL" id="LSYV01000006">
    <property type="protein sequence ID" value="KXZ54126.1"/>
    <property type="molecule type" value="Genomic_DNA"/>
</dbReference>
<dbReference type="InterPro" id="IPR001017">
    <property type="entry name" value="DH_E1"/>
</dbReference>
<evidence type="ECO:0000256" key="1">
    <source>
        <dbReference type="ARBA" id="ARBA00023002"/>
    </source>
</evidence>
<feature type="domain" description="Dehydrogenase E1 component" evidence="3">
    <location>
        <begin position="251"/>
        <end position="332"/>
    </location>
</feature>
<sequence>MLSRALVQQGTALLPRLAGALASTSAGTFPGHPASASATAFPPNGTRFVHSTRTEAEAEAEAAARSGAGEAHLELPAGRVPYTSQLRFVGGPDSPAPTIPVYRTIDSSGRDVPDAHVPHPLSQDLALRIYTAMARLQTMDTLFYEAQRQGRFSFYLTCQGEEATNIGSAAALSDKDMVGDWGDGIAGRGPSYGIPAIRVDGGDVQAVYNAVREARARALGLGPGPGLGATSAPAADGNGGEGGASPPVAPGPVLLECMSYRCGHHSTSDDSTRYRTAEEMQSWRSRDPVARFRSWLARRGWWDEGREAELRREVRQQVLAALDSAARQPKPPLSDMFSDVYAAMPPHLAEQREATLAFARRHPALCPPDMPIR</sequence>
<dbReference type="PANTHER" id="PTHR43380:SF1">
    <property type="entry name" value="2-OXOISOVALERATE DEHYDROGENASE SUBUNIT ALPHA, MITOCHONDRIAL"/>
    <property type="match status" value="1"/>
</dbReference>
<proteinExistence type="predicted"/>
<feature type="region of interest" description="Disordered" evidence="2">
    <location>
        <begin position="229"/>
        <end position="249"/>
    </location>
</feature>
<dbReference type="OrthoDB" id="3845at2759"/>
<name>A0A150GW57_GONPE</name>
<dbReference type="Gene3D" id="3.40.50.970">
    <property type="match status" value="2"/>
</dbReference>
<evidence type="ECO:0000313" key="5">
    <source>
        <dbReference type="Proteomes" id="UP000075714"/>
    </source>
</evidence>
<dbReference type="GO" id="GO:0009083">
    <property type="term" value="P:branched-chain amino acid catabolic process"/>
    <property type="evidence" value="ECO:0007669"/>
    <property type="project" value="TreeGrafter"/>
</dbReference>
<feature type="domain" description="Dehydrogenase E1 component" evidence="3">
    <location>
        <begin position="183"/>
        <end position="219"/>
    </location>
</feature>
<protein>
    <recommendedName>
        <fullName evidence="3">Dehydrogenase E1 component domain-containing protein</fullName>
    </recommendedName>
</protein>
<dbReference type="STRING" id="33097.A0A150GW57"/>
<reference evidence="5" key="1">
    <citation type="journal article" date="2016" name="Nat. Commun.">
        <title>The Gonium pectorale genome demonstrates co-option of cell cycle regulation during the evolution of multicellularity.</title>
        <authorList>
            <person name="Hanschen E.R."/>
            <person name="Marriage T.N."/>
            <person name="Ferris P.J."/>
            <person name="Hamaji T."/>
            <person name="Toyoda A."/>
            <person name="Fujiyama A."/>
            <person name="Neme R."/>
            <person name="Noguchi H."/>
            <person name="Minakuchi Y."/>
            <person name="Suzuki M."/>
            <person name="Kawai-Toyooka H."/>
            <person name="Smith D.R."/>
            <person name="Sparks H."/>
            <person name="Anderson J."/>
            <person name="Bakaric R."/>
            <person name="Luria V."/>
            <person name="Karger A."/>
            <person name="Kirschner M.W."/>
            <person name="Durand P.M."/>
            <person name="Michod R.E."/>
            <person name="Nozaki H."/>
            <person name="Olson B.J."/>
        </authorList>
    </citation>
    <scope>NUCLEOTIDE SEQUENCE [LARGE SCALE GENOMIC DNA]</scope>
    <source>
        <strain evidence="5">NIES-2863</strain>
    </source>
</reference>
<evidence type="ECO:0000313" key="4">
    <source>
        <dbReference type="EMBL" id="KXZ54126.1"/>
    </source>
</evidence>
<evidence type="ECO:0000256" key="2">
    <source>
        <dbReference type="SAM" id="MobiDB-lite"/>
    </source>
</evidence>
<keyword evidence="5" id="KW-1185">Reference proteome</keyword>
<accession>A0A150GW57</accession>
<dbReference type="Pfam" id="PF00676">
    <property type="entry name" value="E1_dh"/>
    <property type="match status" value="3"/>
</dbReference>
<dbReference type="AlphaFoldDB" id="A0A150GW57"/>